<organism evidence="2 3">
    <name type="scientific">Bacteroides stercorirosoris</name>
    <dbReference type="NCBI Taxonomy" id="871324"/>
    <lineage>
        <taxon>Bacteria</taxon>
        <taxon>Pseudomonadati</taxon>
        <taxon>Bacteroidota</taxon>
        <taxon>Bacteroidia</taxon>
        <taxon>Bacteroidales</taxon>
        <taxon>Bacteroidaceae</taxon>
        <taxon>Bacteroides</taxon>
    </lineage>
</organism>
<keyword evidence="3" id="KW-1185">Reference proteome</keyword>
<dbReference type="eggNOG" id="COG4166">
    <property type="taxonomic scope" value="Bacteria"/>
</dbReference>
<dbReference type="Proteomes" id="UP000184192">
    <property type="component" value="Unassembled WGS sequence"/>
</dbReference>
<dbReference type="AlphaFoldDB" id="A0A1M6JH32"/>
<dbReference type="EMBL" id="FQZN01000029">
    <property type="protein sequence ID" value="SHJ45997.1"/>
    <property type="molecule type" value="Genomic_DNA"/>
</dbReference>
<proteinExistence type="predicted"/>
<feature type="transmembrane region" description="Helical" evidence="1">
    <location>
        <begin position="12"/>
        <end position="34"/>
    </location>
</feature>
<dbReference type="InterPro" id="IPR025401">
    <property type="entry name" value="DUF4374"/>
</dbReference>
<keyword evidence="1" id="KW-1133">Transmembrane helix</keyword>
<gene>
    <name evidence="2" type="ORF">SAMN05444350_12934</name>
</gene>
<name>A0A1M6JH32_9BACE</name>
<keyword evidence="1" id="KW-0812">Transmembrane</keyword>
<protein>
    <recommendedName>
        <fullName evidence="4">DUF4374 domain-containing protein</fullName>
    </recommendedName>
</protein>
<evidence type="ECO:0000313" key="2">
    <source>
        <dbReference type="EMBL" id="SHJ45997.1"/>
    </source>
</evidence>
<dbReference type="Pfam" id="PF14298">
    <property type="entry name" value="DUF4374"/>
    <property type="match status" value="1"/>
</dbReference>
<sequence length="478" mass="52181">MKGKNNMKKNYFLTGLFATAMTGLTFTAMIGLALTSCTDDEPSLGGGTVEKGEYVIASSVTASGNTTNVLLSSKTLDDGTVSTINNGLVNDGATQWVFYKNQYLYGLTYNQGNAGTTRSFYMSPSYDIVARSGEYAVKRFTTYGIFDKYIITASTGDGYTGYADENGYLPKTFLFSYLDVPAETYTTNNTQEKAYLSENFLGNGEFVTLAGVLEHNNKIYSAAVPMGLSQYGSATEGGKWILPGNEDLVKTEDGGSNSSSYKKGELQWTQYPNECWVAIFDNESFTTKTLIKTDRISYACGRNKSQYYQTIWAADNGDVYVFSPSYAKTMDDARQQTTLPAGVVRIPGGTQDFDDYYCDLEAQSGGKSFLRCWHITGDYFLMLMYDRPLTEEDFAANQLAIFKADSKKLTYVTGLPSGELISGFGNAPYAENGVVYMTVTTTDGHPAIYKIDPASAVATKGLTIEATQVSGVGRLSPR</sequence>
<accession>A0A1M6JH32</accession>
<reference evidence="3" key="1">
    <citation type="submission" date="2016-11" db="EMBL/GenBank/DDBJ databases">
        <authorList>
            <person name="Varghese N."/>
            <person name="Submissions S."/>
        </authorList>
    </citation>
    <scope>NUCLEOTIDE SEQUENCE [LARGE SCALE GENOMIC DNA]</scope>
    <source>
        <strain evidence="3">DSM 26884</strain>
    </source>
</reference>
<evidence type="ECO:0000256" key="1">
    <source>
        <dbReference type="SAM" id="Phobius"/>
    </source>
</evidence>
<evidence type="ECO:0000313" key="3">
    <source>
        <dbReference type="Proteomes" id="UP000184192"/>
    </source>
</evidence>
<evidence type="ECO:0008006" key="4">
    <source>
        <dbReference type="Google" id="ProtNLM"/>
    </source>
</evidence>
<keyword evidence="1" id="KW-0472">Membrane</keyword>